<feature type="transmembrane region" description="Helical" evidence="7">
    <location>
        <begin position="110"/>
        <end position="135"/>
    </location>
</feature>
<keyword evidence="2" id="KW-0813">Transport</keyword>
<evidence type="ECO:0000256" key="3">
    <source>
        <dbReference type="ARBA" id="ARBA00022692"/>
    </source>
</evidence>
<accession>A0ABD0LL32</accession>
<keyword evidence="6 7" id="KW-0472">Membrane</keyword>
<feature type="transmembrane region" description="Helical" evidence="7">
    <location>
        <begin position="78"/>
        <end position="98"/>
    </location>
</feature>
<evidence type="ECO:0000256" key="7">
    <source>
        <dbReference type="SAM" id="Phobius"/>
    </source>
</evidence>
<keyword evidence="3 7" id="KW-0812">Transmembrane</keyword>
<evidence type="ECO:0000256" key="1">
    <source>
        <dbReference type="ARBA" id="ARBA00004141"/>
    </source>
</evidence>
<gene>
    <name evidence="8" type="ORF">BaRGS_00008964</name>
</gene>
<dbReference type="PANTHER" id="PTHR11662">
    <property type="entry name" value="SOLUTE CARRIER FAMILY 17"/>
    <property type="match status" value="1"/>
</dbReference>
<dbReference type="Gene3D" id="1.20.1250.20">
    <property type="entry name" value="MFS general substrate transporter like domains"/>
    <property type="match status" value="2"/>
</dbReference>
<keyword evidence="5 7" id="KW-1133">Transmembrane helix</keyword>
<dbReference type="FunFam" id="1.20.1250.20:FF:000003">
    <property type="entry name" value="Solute carrier family 17 member 3"/>
    <property type="match status" value="1"/>
</dbReference>
<proteinExistence type="predicted"/>
<dbReference type="InterPro" id="IPR050382">
    <property type="entry name" value="MFS_Na/Anion_cotransporter"/>
</dbReference>
<dbReference type="InterPro" id="IPR011701">
    <property type="entry name" value="MFS"/>
</dbReference>
<evidence type="ECO:0000256" key="2">
    <source>
        <dbReference type="ARBA" id="ARBA00022448"/>
    </source>
</evidence>
<sequence>SSMDPEQLPIFPSYRLLVCVIAHLGKLSSIGAQGLLGATLLTMVQRRTANSTAGPSPNATDTSSESDWRYDWDKMTQGWVLSSYFIGYYVMQFPVGWLANRFGGKRVATIGALSLAFFQLVAIATAHQVPVYFILTMTTAGLANKSVPWLKILTSPPVFAVAVAQLGSDWMVYCMITVIPSYFKHVRNMETHKVDMLCGLPWLATPILGYLVSRVVDFLRKRGVPTNLLRKTADAIDDKHSQPWVMLLYGLPVLLLNGFVSSSHNANVVEMSPEYAGVVYGLSQTVAMTSAFIAPVLVEAITPHDSPQEWRNCFAVIFGVSVVTFLIYALLGSSEPQDWGPPDPETQRLTEGKVALRY</sequence>
<reference evidence="8 9" key="1">
    <citation type="journal article" date="2023" name="Sci. Data">
        <title>Genome assembly of the Korean intertidal mud-creeper Batillaria attramentaria.</title>
        <authorList>
            <person name="Patra A.K."/>
            <person name="Ho P.T."/>
            <person name="Jun S."/>
            <person name="Lee S.J."/>
            <person name="Kim Y."/>
            <person name="Won Y.J."/>
        </authorList>
    </citation>
    <scope>NUCLEOTIDE SEQUENCE [LARGE SCALE GENOMIC DNA]</scope>
    <source>
        <strain evidence="8">Wonlab-2016</strain>
    </source>
</reference>
<dbReference type="EMBL" id="JACVVK020000041">
    <property type="protein sequence ID" value="KAK7499873.1"/>
    <property type="molecule type" value="Genomic_DNA"/>
</dbReference>
<feature type="transmembrane region" description="Helical" evidence="7">
    <location>
        <begin position="244"/>
        <end position="263"/>
    </location>
</feature>
<comment type="subcellular location">
    <subcellularLocation>
        <location evidence="1">Membrane</location>
        <topology evidence="1">Multi-pass membrane protein</topology>
    </subcellularLocation>
</comment>
<dbReference type="SUPFAM" id="SSF103473">
    <property type="entry name" value="MFS general substrate transporter"/>
    <property type="match status" value="1"/>
</dbReference>
<dbReference type="Proteomes" id="UP001519460">
    <property type="component" value="Unassembled WGS sequence"/>
</dbReference>
<feature type="non-terminal residue" evidence="8">
    <location>
        <position position="1"/>
    </location>
</feature>
<name>A0ABD0LL32_9CAEN</name>
<dbReference type="PANTHER" id="PTHR11662:SF399">
    <property type="entry name" value="FI19708P1-RELATED"/>
    <property type="match status" value="1"/>
</dbReference>
<keyword evidence="9" id="KW-1185">Reference proteome</keyword>
<feature type="transmembrane region" description="Helical" evidence="7">
    <location>
        <begin position="310"/>
        <end position="331"/>
    </location>
</feature>
<dbReference type="GO" id="GO:0016020">
    <property type="term" value="C:membrane"/>
    <property type="evidence" value="ECO:0007669"/>
    <property type="project" value="UniProtKB-SubCell"/>
</dbReference>
<evidence type="ECO:0000256" key="5">
    <source>
        <dbReference type="ARBA" id="ARBA00022989"/>
    </source>
</evidence>
<dbReference type="GO" id="GO:0015293">
    <property type="term" value="F:symporter activity"/>
    <property type="evidence" value="ECO:0007669"/>
    <property type="project" value="UniProtKB-KW"/>
</dbReference>
<evidence type="ECO:0000256" key="4">
    <source>
        <dbReference type="ARBA" id="ARBA00022847"/>
    </source>
</evidence>
<evidence type="ECO:0000313" key="9">
    <source>
        <dbReference type="Proteomes" id="UP001519460"/>
    </source>
</evidence>
<dbReference type="Pfam" id="PF07690">
    <property type="entry name" value="MFS_1"/>
    <property type="match status" value="1"/>
</dbReference>
<dbReference type="InterPro" id="IPR036259">
    <property type="entry name" value="MFS_trans_sf"/>
</dbReference>
<comment type="caution">
    <text evidence="8">The sequence shown here is derived from an EMBL/GenBank/DDBJ whole genome shotgun (WGS) entry which is preliminary data.</text>
</comment>
<keyword evidence="4" id="KW-0769">Symport</keyword>
<feature type="transmembrane region" description="Helical" evidence="7">
    <location>
        <begin position="275"/>
        <end position="298"/>
    </location>
</feature>
<dbReference type="AlphaFoldDB" id="A0ABD0LL32"/>
<evidence type="ECO:0000313" key="8">
    <source>
        <dbReference type="EMBL" id="KAK7499873.1"/>
    </source>
</evidence>
<protein>
    <submittedName>
        <fullName evidence="8">Uncharacterized protein</fullName>
    </submittedName>
</protein>
<feature type="transmembrane region" description="Helical" evidence="7">
    <location>
        <begin position="158"/>
        <end position="183"/>
    </location>
</feature>
<evidence type="ECO:0000256" key="6">
    <source>
        <dbReference type="ARBA" id="ARBA00023136"/>
    </source>
</evidence>
<organism evidence="8 9">
    <name type="scientific">Batillaria attramentaria</name>
    <dbReference type="NCBI Taxonomy" id="370345"/>
    <lineage>
        <taxon>Eukaryota</taxon>
        <taxon>Metazoa</taxon>
        <taxon>Spiralia</taxon>
        <taxon>Lophotrochozoa</taxon>
        <taxon>Mollusca</taxon>
        <taxon>Gastropoda</taxon>
        <taxon>Caenogastropoda</taxon>
        <taxon>Sorbeoconcha</taxon>
        <taxon>Cerithioidea</taxon>
        <taxon>Batillariidae</taxon>
        <taxon>Batillaria</taxon>
    </lineage>
</organism>